<dbReference type="EMBL" id="VLKH01000006">
    <property type="protein sequence ID" value="TWH79450.1"/>
    <property type="molecule type" value="Genomic_DNA"/>
</dbReference>
<dbReference type="GO" id="GO:0008641">
    <property type="term" value="F:ubiquitin-like modifier activating enzyme activity"/>
    <property type="evidence" value="ECO:0007669"/>
    <property type="project" value="InterPro"/>
</dbReference>
<name>A0A562J8L4_9FIRM</name>
<dbReference type="Gene3D" id="3.40.50.720">
    <property type="entry name" value="NAD(P)-binding Rossmann-like Domain"/>
    <property type="match status" value="1"/>
</dbReference>
<accession>A0A562J8L4</accession>
<reference evidence="2 3" key="1">
    <citation type="submission" date="2019-07" db="EMBL/GenBank/DDBJ databases">
        <title>Genomic Encyclopedia of Type Strains, Phase I: the one thousand microbial genomes (KMG-I) project.</title>
        <authorList>
            <person name="Kyrpides N."/>
        </authorList>
    </citation>
    <scope>NUCLEOTIDE SEQUENCE [LARGE SCALE GENOMIC DNA]</scope>
    <source>
        <strain evidence="2 3">DSM 13558</strain>
    </source>
</reference>
<dbReference type="OrthoDB" id="9804150at2"/>
<dbReference type="CDD" id="cd00757">
    <property type="entry name" value="ThiF_MoeB_HesA_family"/>
    <property type="match status" value="1"/>
</dbReference>
<dbReference type="GO" id="GO:0061504">
    <property type="term" value="P:cyclic threonylcarbamoyladenosine biosynthetic process"/>
    <property type="evidence" value="ECO:0007669"/>
    <property type="project" value="TreeGrafter"/>
</dbReference>
<dbReference type="GO" id="GO:0016779">
    <property type="term" value="F:nucleotidyltransferase activity"/>
    <property type="evidence" value="ECO:0007669"/>
    <property type="project" value="UniProtKB-KW"/>
</dbReference>
<dbReference type="AlphaFoldDB" id="A0A562J8L4"/>
<evidence type="ECO:0000259" key="1">
    <source>
        <dbReference type="Pfam" id="PF00899"/>
    </source>
</evidence>
<dbReference type="SUPFAM" id="SSF69572">
    <property type="entry name" value="Activating enzymes of the ubiquitin-like proteins"/>
    <property type="match status" value="1"/>
</dbReference>
<dbReference type="InterPro" id="IPR035985">
    <property type="entry name" value="Ubiquitin-activating_enz"/>
</dbReference>
<organism evidence="2 3">
    <name type="scientific">Sedimentibacter saalensis</name>
    <dbReference type="NCBI Taxonomy" id="130788"/>
    <lineage>
        <taxon>Bacteria</taxon>
        <taxon>Bacillati</taxon>
        <taxon>Bacillota</taxon>
        <taxon>Tissierellia</taxon>
        <taxon>Sedimentibacter</taxon>
    </lineage>
</organism>
<dbReference type="Proteomes" id="UP000315343">
    <property type="component" value="Unassembled WGS sequence"/>
</dbReference>
<protein>
    <submittedName>
        <fullName evidence="2">Molybdopterin/thiamine biosynthesis adenylyltransferase</fullName>
    </submittedName>
</protein>
<dbReference type="PANTHER" id="PTHR43267:SF1">
    <property type="entry name" value="TRNA THREONYLCARBAMOYLADENOSINE DEHYDRATASE"/>
    <property type="match status" value="1"/>
</dbReference>
<sequence length="234" mass="25933">MKGILAPRYERNYKTISVEDQKKLADSTIAIVGCGGLGGTMAEEFARLGVGRLILVDGDTIDETNLNRQLFSTEYNIGAKKVEAARQRLQAVNSSVELTLIDDWFNQDNAADIFSGANLVCDALDSIQRRIDLEQSCHRLNKPLVYAGIAGWFGMLGVSLPGDYSVLKVFKDGMENDRGMEKIWGNPAFTPWVMSSLAAAESVKIIVGREPALRNSWLQADLLYMEFETFKISK</sequence>
<keyword evidence="3" id="KW-1185">Reference proteome</keyword>
<evidence type="ECO:0000313" key="2">
    <source>
        <dbReference type="EMBL" id="TWH79450.1"/>
    </source>
</evidence>
<proteinExistence type="predicted"/>
<dbReference type="InterPro" id="IPR000594">
    <property type="entry name" value="ThiF_NAD_FAD-bd"/>
</dbReference>
<dbReference type="InterPro" id="IPR045886">
    <property type="entry name" value="ThiF/MoeB/HesA"/>
</dbReference>
<gene>
    <name evidence="2" type="ORF">LY60_02430</name>
</gene>
<evidence type="ECO:0000313" key="3">
    <source>
        <dbReference type="Proteomes" id="UP000315343"/>
    </source>
</evidence>
<feature type="domain" description="THIF-type NAD/FAD binding fold" evidence="1">
    <location>
        <begin position="9"/>
        <end position="233"/>
    </location>
</feature>
<dbReference type="PANTHER" id="PTHR43267">
    <property type="entry name" value="TRNA THREONYLCARBAMOYLADENOSINE DEHYDRATASE"/>
    <property type="match status" value="1"/>
</dbReference>
<keyword evidence="2" id="KW-0548">Nucleotidyltransferase</keyword>
<dbReference type="RefSeq" id="WP_145083901.1">
    <property type="nucleotide sequence ID" value="NZ_VLKH01000006.1"/>
</dbReference>
<keyword evidence="2" id="KW-0808">Transferase</keyword>
<comment type="caution">
    <text evidence="2">The sequence shown here is derived from an EMBL/GenBank/DDBJ whole genome shotgun (WGS) entry which is preliminary data.</text>
</comment>
<dbReference type="GO" id="GO:0061503">
    <property type="term" value="F:tRNA threonylcarbamoyladenosine dehydratase"/>
    <property type="evidence" value="ECO:0007669"/>
    <property type="project" value="TreeGrafter"/>
</dbReference>
<dbReference type="Pfam" id="PF00899">
    <property type="entry name" value="ThiF"/>
    <property type="match status" value="1"/>
</dbReference>